<keyword evidence="2" id="KW-0378">Hydrolase</keyword>
<dbReference type="PANTHER" id="PTHR12395:SF9">
    <property type="entry name" value="DECAPPING AND EXORIBONUCLEASE PROTEIN"/>
    <property type="match status" value="1"/>
</dbReference>
<comment type="function">
    <text evidence="2">Decapping enzyme for NAD-capped RNAs: specifically hydrolyzes the nicotinamide adenine dinucleotide (NAD) cap from a subset of RNAs by removing the entire NAD moiety from the 5'-end of an NAD-capped RNA.</text>
</comment>
<comment type="cofactor">
    <cofactor evidence="2">
        <name>a divalent metal cation</name>
        <dbReference type="ChEBI" id="CHEBI:60240"/>
    </cofactor>
</comment>
<feature type="domain" description="RAI1-like" evidence="3">
    <location>
        <begin position="24"/>
        <end position="171"/>
    </location>
</feature>
<dbReference type="OrthoDB" id="5853397at2759"/>
<dbReference type="EMBL" id="HG994593">
    <property type="protein sequence ID" value="CAF2842255.1"/>
    <property type="molecule type" value="Genomic_DNA"/>
</dbReference>
<dbReference type="GO" id="GO:0000166">
    <property type="term" value="F:nucleotide binding"/>
    <property type="evidence" value="ECO:0007669"/>
    <property type="project" value="UniProtKB-KW"/>
</dbReference>
<sequence>MTFFSRPPNSDYDNILWTNKSCEGMFSSSLDGIKLIYGATVKAIKDSLNEPLKCEDIIDFKETQSLRTHRQIQYFSKRRLMKWWCQNYLTGVSETLCGFSNNAGFVNEIKSFKVADIPSMRGVHWKPNVCLGFLRNLLYSLKEELTDEPNVVFNVSWDPPGSTINIERSDKDISYVVEDKYRV</sequence>
<keyword evidence="2" id="KW-0540">Nuclease</keyword>
<dbReference type="PANTHER" id="PTHR12395">
    <property type="entry name" value="DOM-3 RELATED"/>
    <property type="match status" value="1"/>
</dbReference>
<dbReference type="GO" id="GO:0004518">
    <property type="term" value="F:nuclease activity"/>
    <property type="evidence" value="ECO:0007669"/>
    <property type="project" value="UniProtKB-KW"/>
</dbReference>
<evidence type="ECO:0000256" key="2">
    <source>
        <dbReference type="RuleBase" id="RU367113"/>
    </source>
</evidence>
<dbReference type="GO" id="GO:0003723">
    <property type="term" value="F:RNA binding"/>
    <property type="evidence" value="ECO:0007669"/>
    <property type="project" value="UniProtKB-KW"/>
</dbReference>
<keyword evidence="2" id="KW-0547">Nucleotide-binding</keyword>
<dbReference type="GO" id="GO:0046872">
    <property type="term" value="F:metal ion binding"/>
    <property type="evidence" value="ECO:0007669"/>
    <property type="project" value="UniProtKB-KW"/>
</dbReference>
<dbReference type="Proteomes" id="UP000675881">
    <property type="component" value="Chromosome 14"/>
</dbReference>
<dbReference type="InterPro" id="IPR039039">
    <property type="entry name" value="RAI1-like_fam"/>
</dbReference>
<dbReference type="GO" id="GO:0110155">
    <property type="term" value="P:NAD-cap decapping"/>
    <property type="evidence" value="ECO:0007669"/>
    <property type="project" value="TreeGrafter"/>
</dbReference>
<reference evidence="4" key="1">
    <citation type="submission" date="2021-02" db="EMBL/GenBank/DDBJ databases">
        <authorList>
            <person name="Bekaert M."/>
        </authorList>
    </citation>
    <scope>NUCLEOTIDE SEQUENCE</scope>
    <source>
        <strain evidence="4">IoA-00</strain>
    </source>
</reference>
<evidence type="ECO:0000256" key="1">
    <source>
        <dbReference type="ARBA" id="ARBA00006562"/>
    </source>
</evidence>
<organism evidence="4 5">
    <name type="scientific">Lepeophtheirus salmonis</name>
    <name type="common">Salmon louse</name>
    <name type="synonym">Caligus salmonis</name>
    <dbReference type="NCBI Taxonomy" id="72036"/>
    <lineage>
        <taxon>Eukaryota</taxon>
        <taxon>Metazoa</taxon>
        <taxon>Ecdysozoa</taxon>
        <taxon>Arthropoda</taxon>
        <taxon>Crustacea</taxon>
        <taxon>Multicrustacea</taxon>
        <taxon>Hexanauplia</taxon>
        <taxon>Copepoda</taxon>
        <taxon>Siphonostomatoida</taxon>
        <taxon>Caligidae</taxon>
        <taxon>Lepeophtheirus</taxon>
    </lineage>
</organism>
<comment type="subcellular location">
    <subcellularLocation>
        <location evidence="2">Nucleus</location>
    </subcellularLocation>
</comment>
<evidence type="ECO:0000313" key="5">
    <source>
        <dbReference type="Proteomes" id="UP000675881"/>
    </source>
</evidence>
<protein>
    <recommendedName>
        <fullName evidence="2">Decapping nuclease</fullName>
        <ecNumber evidence="2">3.6.1.-</ecNumber>
    </recommendedName>
</protein>
<dbReference type="GO" id="GO:0000956">
    <property type="term" value="P:nuclear-transcribed mRNA catabolic process"/>
    <property type="evidence" value="ECO:0007669"/>
    <property type="project" value="TreeGrafter"/>
</dbReference>
<keyword evidence="5" id="KW-1185">Reference proteome</keyword>
<dbReference type="InterPro" id="IPR013961">
    <property type="entry name" value="RAI1"/>
</dbReference>
<dbReference type="AlphaFoldDB" id="A0A7R8CNI7"/>
<dbReference type="GO" id="GO:0005829">
    <property type="term" value="C:cytosol"/>
    <property type="evidence" value="ECO:0007669"/>
    <property type="project" value="TreeGrafter"/>
</dbReference>
<keyword evidence="2" id="KW-0479">Metal-binding</keyword>
<evidence type="ECO:0000259" key="3">
    <source>
        <dbReference type="Pfam" id="PF08652"/>
    </source>
</evidence>
<comment type="similarity">
    <text evidence="1 2">Belongs to the DXO/Dom3Z family.</text>
</comment>
<keyword evidence="2" id="KW-0539">Nucleus</keyword>
<name>A0A7R8CNI7_LEPSM</name>
<gene>
    <name evidence="4" type="ORF">LSAA_5754</name>
</gene>
<dbReference type="Pfam" id="PF08652">
    <property type="entry name" value="RAI1"/>
    <property type="match status" value="1"/>
</dbReference>
<keyword evidence="2" id="KW-0694">RNA-binding</keyword>
<accession>A0A7R8CNI7</accession>
<proteinExistence type="inferred from homology"/>
<dbReference type="EC" id="3.6.1.-" evidence="2"/>
<dbReference type="GO" id="GO:0005634">
    <property type="term" value="C:nucleus"/>
    <property type="evidence" value="ECO:0007669"/>
    <property type="project" value="UniProtKB-SubCell"/>
</dbReference>
<dbReference type="GO" id="GO:0034353">
    <property type="term" value="F:mRNA 5'-diphosphatase activity"/>
    <property type="evidence" value="ECO:0007669"/>
    <property type="project" value="TreeGrafter"/>
</dbReference>
<evidence type="ECO:0000313" key="4">
    <source>
        <dbReference type="EMBL" id="CAF2842255.1"/>
    </source>
</evidence>